<dbReference type="GO" id="GO:0003690">
    <property type="term" value="F:double-stranded DNA binding"/>
    <property type="evidence" value="ECO:0007669"/>
    <property type="project" value="UniProtKB-UniRule"/>
</dbReference>
<organism evidence="10 11">
    <name type="scientific">Cytobacillus depressus</name>
    <dbReference type="NCBI Taxonomy" id="1602942"/>
    <lineage>
        <taxon>Bacteria</taxon>
        <taxon>Bacillati</taxon>
        <taxon>Bacillota</taxon>
        <taxon>Bacilli</taxon>
        <taxon>Bacillales</taxon>
        <taxon>Bacillaceae</taxon>
        <taxon>Cytobacillus</taxon>
    </lineage>
</organism>
<keyword evidence="2 8" id="KW-0132">Cell division</keyword>
<evidence type="ECO:0000256" key="1">
    <source>
        <dbReference type="ARBA" id="ARBA00022490"/>
    </source>
</evidence>
<dbReference type="InterPro" id="IPR009061">
    <property type="entry name" value="DNA-bd_dom_put_sf"/>
</dbReference>
<dbReference type="Pfam" id="PF13411">
    <property type="entry name" value="MerR_1"/>
    <property type="match status" value="1"/>
</dbReference>
<dbReference type="GO" id="GO:0003700">
    <property type="term" value="F:DNA-binding transcription factor activity"/>
    <property type="evidence" value="ECO:0007669"/>
    <property type="project" value="InterPro"/>
</dbReference>
<dbReference type="GO" id="GO:0030435">
    <property type="term" value="P:sporulation resulting in formation of a cellular spore"/>
    <property type="evidence" value="ECO:0007669"/>
    <property type="project" value="UniProtKB-UniRule"/>
</dbReference>
<evidence type="ECO:0000256" key="3">
    <source>
        <dbReference type="ARBA" id="ARBA00022829"/>
    </source>
</evidence>
<proteinExistence type="inferred from homology"/>
<dbReference type="PANTHER" id="PTHR30204:SF96">
    <property type="entry name" value="CHROMOSOME-ANCHORING PROTEIN RACA"/>
    <property type="match status" value="1"/>
</dbReference>
<keyword evidence="3 8" id="KW-0159">Chromosome partition</keyword>
<dbReference type="EMBL" id="WBOS01000005">
    <property type="protein sequence ID" value="KAB2334719.1"/>
    <property type="molecule type" value="Genomic_DNA"/>
</dbReference>
<comment type="subcellular location">
    <subcellularLocation>
        <location evidence="8">Cytoplasm</location>
    </subcellularLocation>
    <text evidence="8">Localizes to cell poles and nucleoid.</text>
</comment>
<comment type="function">
    <text evidence="8">Required for the formation of axial filaments and for anchoring the origin regions at the cell poles in sporulating cells, thus ensuring proper chromosome segregation in the prespore. Binds in a dispersed manner throughout the chromosome but preferentially to sites clustered in the origin portion of the chromosome, causing condensation of the chromosome and its remodeling into an elongated, anchored structure.</text>
</comment>
<dbReference type="InterPro" id="IPR047057">
    <property type="entry name" value="MerR_fam"/>
</dbReference>
<name>A0A6L3V5N4_9BACI</name>
<dbReference type="GO" id="GO:0030261">
    <property type="term" value="P:chromosome condensation"/>
    <property type="evidence" value="ECO:0007669"/>
    <property type="project" value="UniProtKB-UniRule"/>
</dbReference>
<comment type="caution">
    <text evidence="10">The sequence shown here is derived from an EMBL/GenBank/DDBJ whole genome shotgun (WGS) entry which is preliminary data.</text>
</comment>
<dbReference type="CDD" id="cd04762">
    <property type="entry name" value="HTH_MerR-trunc"/>
    <property type="match status" value="1"/>
</dbReference>
<dbReference type="PANTHER" id="PTHR30204">
    <property type="entry name" value="REDOX-CYCLING DRUG-SENSING TRANSCRIPTIONAL ACTIVATOR SOXR"/>
    <property type="match status" value="1"/>
</dbReference>
<dbReference type="AlphaFoldDB" id="A0A6L3V5N4"/>
<dbReference type="InterPro" id="IPR023522">
    <property type="entry name" value="Chrosome_anchoring_RacA"/>
</dbReference>
<dbReference type="InterPro" id="IPR000551">
    <property type="entry name" value="MerR-type_HTH_dom"/>
</dbReference>
<evidence type="ECO:0000313" key="11">
    <source>
        <dbReference type="Proteomes" id="UP000481030"/>
    </source>
</evidence>
<keyword evidence="6 8" id="KW-0238">DNA-binding</keyword>
<dbReference type="GO" id="GO:0007059">
    <property type="term" value="P:chromosome segregation"/>
    <property type="evidence" value="ECO:0007669"/>
    <property type="project" value="UniProtKB-UniRule"/>
</dbReference>
<feature type="DNA-binding region" description="H-T-H motif" evidence="8">
    <location>
        <begin position="3"/>
        <end position="23"/>
    </location>
</feature>
<dbReference type="GO" id="GO:0005737">
    <property type="term" value="C:cytoplasm"/>
    <property type="evidence" value="ECO:0007669"/>
    <property type="project" value="UniProtKB-SubCell"/>
</dbReference>
<evidence type="ECO:0000256" key="5">
    <source>
        <dbReference type="ARBA" id="ARBA00023054"/>
    </source>
</evidence>
<reference evidence="10 11" key="1">
    <citation type="journal article" date="2016" name="Antonie Van Leeuwenhoek">
        <title>Bacillus depressus sp. nov., isolated from soil of a sunflower field.</title>
        <authorList>
            <person name="Wei X."/>
            <person name="Xin D."/>
            <person name="Xin Y."/>
            <person name="Zhang H."/>
            <person name="Wang T."/>
            <person name="Zhang J."/>
        </authorList>
    </citation>
    <scope>NUCLEOTIDE SEQUENCE [LARGE SCALE GENOMIC DNA]</scope>
    <source>
        <strain evidence="10 11">BZ1</strain>
    </source>
</reference>
<feature type="domain" description="HTH merR-type" evidence="9">
    <location>
        <begin position="1"/>
        <end position="62"/>
    </location>
</feature>
<dbReference type="RefSeq" id="WP_151535255.1">
    <property type="nucleotide sequence ID" value="NZ_WBOS01000005.1"/>
</dbReference>
<keyword evidence="1 8" id="KW-0963">Cytoplasm</keyword>
<feature type="coiled-coil region" evidence="8">
    <location>
        <begin position="85"/>
        <end position="145"/>
    </location>
</feature>
<accession>A0A6L3V5N4</accession>
<dbReference type="HAMAP" id="MF_01170">
    <property type="entry name" value="RacA"/>
    <property type="match status" value="1"/>
</dbReference>
<evidence type="ECO:0000256" key="4">
    <source>
        <dbReference type="ARBA" id="ARBA00022969"/>
    </source>
</evidence>
<dbReference type="GO" id="GO:0008356">
    <property type="term" value="P:asymmetric cell division"/>
    <property type="evidence" value="ECO:0007669"/>
    <property type="project" value="UniProtKB-UniRule"/>
</dbReference>
<evidence type="ECO:0000256" key="6">
    <source>
        <dbReference type="ARBA" id="ARBA00023125"/>
    </source>
</evidence>
<evidence type="ECO:0000256" key="7">
    <source>
        <dbReference type="ARBA" id="ARBA00023306"/>
    </source>
</evidence>
<dbReference type="SUPFAM" id="SSF46955">
    <property type="entry name" value="Putative DNA-binding domain"/>
    <property type="match status" value="1"/>
</dbReference>
<keyword evidence="5 8" id="KW-0175">Coiled coil</keyword>
<keyword evidence="4 8" id="KW-0749">Sporulation</keyword>
<evidence type="ECO:0000313" key="10">
    <source>
        <dbReference type="EMBL" id="KAB2334719.1"/>
    </source>
</evidence>
<dbReference type="Proteomes" id="UP000481030">
    <property type="component" value="Unassembled WGS sequence"/>
</dbReference>
<comment type="similarity">
    <text evidence="8">Belongs to the RacA family.</text>
</comment>
<evidence type="ECO:0000259" key="9">
    <source>
        <dbReference type="Pfam" id="PF13411"/>
    </source>
</evidence>
<protein>
    <recommendedName>
        <fullName evidence="8">Chromosome-anchoring protein RacA</fullName>
    </recommendedName>
</protein>
<evidence type="ECO:0000256" key="2">
    <source>
        <dbReference type="ARBA" id="ARBA00022618"/>
    </source>
</evidence>
<sequence length="175" mass="19995">MNTSAVAKLLGVSPSTIQRWVRQLGLQMERNELGHYLFKEGDIELLKQVQDQLSKGIILQDVTVHEGKTRKGTLKTIVSIDDNVTEKLLEKIEMLEKKLNGKADDVVSYQLLQHRREIEELQAEVKSLTERIEKLESKQNGSKKELPADNLLVFDTEKPVQKIKKKNILTSLFGF</sequence>
<keyword evidence="11" id="KW-1185">Reference proteome</keyword>
<dbReference type="Gene3D" id="1.10.1660.10">
    <property type="match status" value="1"/>
</dbReference>
<evidence type="ECO:0000256" key="8">
    <source>
        <dbReference type="HAMAP-Rule" id="MF_01170"/>
    </source>
</evidence>
<keyword evidence="7 8" id="KW-0131">Cell cycle</keyword>
<dbReference type="OrthoDB" id="2991292at2"/>
<gene>
    <name evidence="8" type="primary">racA</name>
    <name evidence="10" type="ORF">F7731_13165</name>
</gene>